<accession>A0A9Q1IWC2</accession>
<name>A0A9Q1IWC2_SYNKA</name>
<sequence>MVYLLRRNDQSSLAGNERVMASTRQLEKTRSEELRRLRAEVEAFAFDKQNWAVQSTAMQKRIAELEQELARSQDYTEALEICCGKVGLPVSAIRQAGSAGARGDAQDDSDEEEVLSLYGKPRRQTVSFEEGPATPRRTAGPTPGAATRSYYRPDEPELTTVSTIVGCCERHWAFRGSPRRVYCGTCRQYGLEARRSLVTPIDLKQYQKELWDEGGELVPHLKQDPLVIIAEAKQQVVLEQLRERLKVLHAQAVLKQQQADMRNEAQFNPTSEIKFTEGNPTTLGIRRKPVGELSMTPREDILKCPPMGQRGEL</sequence>
<keyword evidence="4" id="KW-1185">Reference proteome</keyword>
<dbReference type="AlphaFoldDB" id="A0A9Q1IWC2"/>
<feature type="region of interest" description="Disordered" evidence="2">
    <location>
        <begin position="125"/>
        <end position="151"/>
    </location>
</feature>
<dbReference type="Proteomes" id="UP001152622">
    <property type="component" value="Chromosome 7"/>
</dbReference>
<feature type="coiled-coil region" evidence="1">
    <location>
        <begin position="48"/>
        <end position="75"/>
    </location>
</feature>
<feature type="compositionally biased region" description="Low complexity" evidence="2">
    <location>
        <begin position="131"/>
        <end position="148"/>
    </location>
</feature>
<evidence type="ECO:0000256" key="2">
    <source>
        <dbReference type="SAM" id="MobiDB-lite"/>
    </source>
</evidence>
<gene>
    <name evidence="3" type="ORF">SKAU_G00226030</name>
</gene>
<reference evidence="3" key="1">
    <citation type="journal article" date="2023" name="Science">
        <title>Genome structures resolve the early diversification of teleost fishes.</title>
        <authorList>
            <person name="Parey E."/>
            <person name="Louis A."/>
            <person name="Montfort J."/>
            <person name="Bouchez O."/>
            <person name="Roques C."/>
            <person name="Iampietro C."/>
            <person name="Lluch J."/>
            <person name="Castinel A."/>
            <person name="Donnadieu C."/>
            <person name="Desvignes T."/>
            <person name="Floi Bucao C."/>
            <person name="Jouanno E."/>
            <person name="Wen M."/>
            <person name="Mejri S."/>
            <person name="Dirks R."/>
            <person name="Jansen H."/>
            <person name="Henkel C."/>
            <person name="Chen W.J."/>
            <person name="Zahm M."/>
            <person name="Cabau C."/>
            <person name="Klopp C."/>
            <person name="Thompson A.W."/>
            <person name="Robinson-Rechavi M."/>
            <person name="Braasch I."/>
            <person name="Lecointre G."/>
            <person name="Bobe J."/>
            <person name="Postlethwait J.H."/>
            <person name="Berthelot C."/>
            <person name="Roest Crollius H."/>
            <person name="Guiguen Y."/>
        </authorList>
    </citation>
    <scope>NUCLEOTIDE SEQUENCE</scope>
    <source>
        <strain evidence="3">WJC10195</strain>
    </source>
</reference>
<evidence type="ECO:0000313" key="3">
    <source>
        <dbReference type="EMBL" id="KAJ8355036.1"/>
    </source>
</evidence>
<evidence type="ECO:0000256" key="1">
    <source>
        <dbReference type="SAM" id="Coils"/>
    </source>
</evidence>
<dbReference type="EMBL" id="JAINUF010000007">
    <property type="protein sequence ID" value="KAJ8355036.1"/>
    <property type="molecule type" value="Genomic_DNA"/>
</dbReference>
<comment type="caution">
    <text evidence="3">The sequence shown here is derived from an EMBL/GenBank/DDBJ whole genome shotgun (WGS) entry which is preliminary data.</text>
</comment>
<keyword evidence="1" id="KW-0175">Coiled coil</keyword>
<proteinExistence type="predicted"/>
<organism evidence="3 4">
    <name type="scientific">Synaphobranchus kaupii</name>
    <name type="common">Kaup's arrowtooth eel</name>
    <dbReference type="NCBI Taxonomy" id="118154"/>
    <lineage>
        <taxon>Eukaryota</taxon>
        <taxon>Metazoa</taxon>
        <taxon>Chordata</taxon>
        <taxon>Craniata</taxon>
        <taxon>Vertebrata</taxon>
        <taxon>Euteleostomi</taxon>
        <taxon>Actinopterygii</taxon>
        <taxon>Neopterygii</taxon>
        <taxon>Teleostei</taxon>
        <taxon>Anguilliformes</taxon>
        <taxon>Synaphobranchidae</taxon>
        <taxon>Synaphobranchus</taxon>
    </lineage>
</organism>
<protein>
    <submittedName>
        <fullName evidence="3">Uncharacterized protein</fullName>
    </submittedName>
</protein>
<evidence type="ECO:0000313" key="4">
    <source>
        <dbReference type="Proteomes" id="UP001152622"/>
    </source>
</evidence>